<evidence type="ECO:0000256" key="1">
    <source>
        <dbReference type="SAM" id="Phobius"/>
    </source>
</evidence>
<dbReference type="GO" id="GO:0004497">
    <property type="term" value="F:monooxygenase activity"/>
    <property type="evidence" value="ECO:0007669"/>
    <property type="project" value="InterPro"/>
</dbReference>
<evidence type="ECO:0000313" key="3">
    <source>
        <dbReference type="Proteomes" id="UP001215280"/>
    </source>
</evidence>
<keyword evidence="3" id="KW-1185">Reference proteome</keyword>
<comment type="caution">
    <text evidence="2">The sequence shown here is derived from an EMBL/GenBank/DDBJ whole genome shotgun (WGS) entry which is preliminary data.</text>
</comment>
<keyword evidence="1" id="KW-1133">Transmembrane helix</keyword>
<dbReference type="InterPro" id="IPR036396">
    <property type="entry name" value="Cyt_P450_sf"/>
</dbReference>
<evidence type="ECO:0000313" key="2">
    <source>
        <dbReference type="EMBL" id="KAJ7750089.1"/>
    </source>
</evidence>
<organism evidence="2 3">
    <name type="scientific">Mycena maculata</name>
    <dbReference type="NCBI Taxonomy" id="230809"/>
    <lineage>
        <taxon>Eukaryota</taxon>
        <taxon>Fungi</taxon>
        <taxon>Dikarya</taxon>
        <taxon>Basidiomycota</taxon>
        <taxon>Agaricomycotina</taxon>
        <taxon>Agaricomycetes</taxon>
        <taxon>Agaricomycetidae</taxon>
        <taxon>Agaricales</taxon>
        <taxon>Marasmiineae</taxon>
        <taxon>Mycenaceae</taxon>
        <taxon>Mycena</taxon>
    </lineage>
</organism>
<sequence length="359" mass="40979">MKFNAHPQKFLTGCGTFSVIFVGGYPSITRLLWPCVHSTCIWVLDRTRIAMRSNGPKSHVLMWFTVLGIAVLFGVLHVYTRYVAALNAAVQSAKSHQHLDHWWNPGYLWPRIWRKTAYFNHPHNVISMVPLLVKRSCYCVGSMEVMKQLLGQEGKIQLWDMWRRHRQIVGPAFNAKKYPLVTLEAVHTYKAMASTEGWEDQEEVVIPAINPVILRFTFIIMARCGFGLPVSWVNKNDSSKTAALEEALSVASTTLIPRFIIPRWVYGLPIKYSVASSVYLVRNLSVVSRLHEIDQAWNKHLMGKLVVTRKEYLSLEDEVDKLKISSAGWLLPPTDLVNILSKVMKCIKTANAMVNIKYR</sequence>
<dbReference type="GO" id="GO:0020037">
    <property type="term" value="F:heme binding"/>
    <property type="evidence" value="ECO:0007669"/>
    <property type="project" value="InterPro"/>
</dbReference>
<feature type="transmembrane region" description="Helical" evidence="1">
    <location>
        <begin position="60"/>
        <end position="79"/>
    </location>
</feature>
<dbReference type="SUPFAM" id="SSF48264">
    <property type="entry name" value="Cytochrome P450"/>
    <property type="match status" value="1"/>
</dbReference>
<dbReference type="Gene3D" id="1.10.630.10">
    <property type="entry name" value="Cytochrome P450"/>
    <property type="match status" value="1"/>
</dbReference>
<proteinExistence type="predicted"/>
<accession>A0AAD7IVI7</accession>
<reference evidence="2" key="1">
    <citation type="submission" date="2023-03" db="EMBL/GenBank/DDBJ databases">
        <title>Massive genome expansion in bonnet fungi (Mycena s.s.) driven by repeated elements and novel gene families across ecological guilds.</title>
        <authorList>
            <consortium name="Lawrence Berkeley National Laboratory"/>
            <person name="Harder C.B."/>
            <person name="Miyauchi S."/>
            <person name="Viragh M."/>
            <person name="Kuo A."/>
            <person name="Thoen E."/>
            <person name="Andreopoulos B."/>
            <person name="Lu D."/>
            <person name="Skrede I."/>
            <person name="Drula E."/>
            <person name="Henrissat B."/>
            <person name="Morin E."/>
            <person name="Kohler A."/>
            <person name="Barry K."/>
            <person name="LaButti K."/>
            <person name="Morin E."/>
            <person name="Salamov A."/>
            <person name="Lipzen A."/>
            <person name="Mereny Z."/>
            <person name="Hegedus B."/>
            <person name="Baldrian P."/>
            <person name="Stursova M."/>
            <person name="Weitz H."/>
            <person name="Taylor A."/>
            <person name="Grigoriev I.V."/>
            <person name="Nagy L.G."/>
            <person name="Martin F."/>
            <person name="Kauserud H."/>
        </authorList>
    </citation>
    <scope>NUCLEOTIDE SEQUENCE</scope>
    <source>
        <strain evidence="2">CBHHK188m</strain>
    </source>
</reference>
<keyword evidence="1" id="KW-0812">Transmembrane</keyword>
<name>A0AAD7IVI7_9AGAR</name>
<dbReference type="EMBL" id="JARJLG010000083">
    <property type="protein sequence ID" value="KAJ7750089.1"/>
    <property type="molecule type" value="Genomic_DNA"/>
</dbReference>
<dbReference type="Proteomes" id="UP001215280">
    <property type="component" value="Unassembled WGS sequence"/>
</dbReference>
<dbReference type="AlphaFoldDB" id="A0AAD7IVI7"/>
<dbReference type="GO" id="GO:0005506">
    <property type="term" value="F:iron ion binding"/>
    <property type="evidence" value="ECO:0007669"/>
    <property type="project" value="InterPro"/>
</dbReference>
<gene>
    <name evidence="2" type="ORF">DFH07DRAFT_775227</name>
</gene>
<keyword evidence="1" id="KW-0472">Membrane</keyword>
<dbReference type="GO" id="GO:0016705">
    <property type="term" value="F:oxidoreductase activity, acting on paired donors, with incorporation or reduction of molecular oxygen"/>
    <property type="evidence" value="ECO:0007669"/>
    <property type="project" value="InterPro"/>
</dbReference>
<protein>
    <submittedName>
        <fullName evidence="2">Uncharacterized protein</fullName>
    </submittedName>
</protein>